<dbReference type="AlphaFoldDB" id="A0A1X0AS02"/>
<evidence type="ECO:0000256" key="1">
    <source>
        <dbReference type="SAM" id="MobiDB-lite"/>
    </source>
</evidence>
<organism evidence="3 4">
    <name type="scientific">Mycobacterium aquaticum</name>
    <dbReference type="NCBI Taxonomy" id="1927124"/>
    <lineage>
        <taxon>Bacteria</taxon>
        <taxon>Bacillati</taxon>
        <taxon>Actinomycetota</taxon>
        <taxon>Actinomycetes</taxon>
        <taxon>Mycobacteriales</taxon>
        <taxon>Mycobacteriaceae</taxon>
        <taxon>Mycobacterium</taxon>
    </lineage>
</organism>
<name>A0A1X0AS02_9MYCO</name>
<evidence type="ECO:0000313" key="4">
    <source>
        <dbReference type="Proteomes" id="UP000192448"/>
    </source>
</evidence>
<dbReference type="EMBL" id="MVHF01000023">
    <property type="protein sequence ID" value="ORA32841.1"/>
    <property type="molecule type" value="Genomic_DNA"/>
</dbReference>
<sequence length="209" mass="23001">MSGWSRRLYDQYQRTSEFRLPPSGRDNGVPADTWVVLTDLASTDVTEVLALLAHSGVGGYAARQGQSGNGDAAVTHRLWVDVAQRLRAEEVLMGFMRNHRSAEQMPLPKPKPRERRPRGRRPESRSGATAPKITRHSAAGWIGRYSLAGLLAIALLLSVDRGTTTPLNCLLAFTTGAALMAMGHIGTSVRTRLTNRAVARRAEAHRRRR</sequence>
<feature type="transmembrane region" description="Helical" evidence="2">
    <location>
        <begin position="141"/>
        <end position="159"/>
    </location>
</feature>
<dbReference type="RefSeq" id="WP_083166009.1">
    <property type="nucleotide sequence ID" value="NZ_MVHF01000023.1"/>
</dbReference>
<protein>
    <submittedName>
        <fullName evidence="3">Uncharacterized protein</fullName>
    </submittedName>
</protein>
<comment type="caution">
    <text evidence="3">The sequence shown here is derived from an EMBL/GenBank/DDBJ whole genome shotgun (WGS) entry which is preliminary data.</text>
</comment>
<keyword evidence="4" id="KW-1185">Reference proteome</keyword>
<dbReference type="Proteomes" id="UP000192448">
    <property type="component" value="Unassembled WGS sequence"/>
</dbReference>
<feature type="transmembrane region" description="Helical" evidence="2">
    <location>
        <begin position="165"/>
        <end position="186"/>
    </location>
</feature>
<keyword evidence="2" id="KW-1133">Transmembrane helix</keyword>
<evidence type="ECO:0000313" key="3">
    <source>
        <dbReference type="EMBL" id="ORA32841.1"/>
    </source>
</evidence>
<feature type="region of interest" description="Disordered" evidence="1">
    <location>
        <begin position="99"/>
        <end position="132"/>
    </location>
</feature>
<reference evidence="3 4" key="1">
    <citation type="submission" date="2017-02" db="EMBL/GenBank/DDBJ databases">
        <title>The new phylogeny of genus Mycobacterium.</title>
        <authorList>
            <person name="Tortoli E."/>
            <person name="Trovato A."/>
            <person name="Cirillo D.M."/>
        </authorList>
    </citation>
    <scope>NUCLEOTIDE SEQUENCE [LARGE SCALE GENOMIC DNA]</scope>
    <source>
        <strain evidence="3 4">RW6</strain>
    </source>
</reference>
<proteinExistence type="predicted"/>
<keyword evidence="2" id="KW-0812">Transmembrane</keyword>
<gene>
    <name evidence="3" type="ORF">BST13_21310</name>
</gene>
<accession>A0A1X0AS02</accession>
<dbReference type="STRING" id="1927124.BST13_21310"/>
<keyword evidence="2" id="KW-0472">Membrane</keyword>
<feature type="compositionally biased region" description="Basic residues" evidence="1">
    <location>
        <begin position="110"/>
        <end position="119"/>
    </location>
</feature>
<evidence type="ECO:0000256" key="2">
    <source>
        <dbReference type="SAM" id="Phobius"/>
    </source>
</evidence>